<name>A0A7K1SHW7_9BACT</name>
<dbReference type="GO" id="GO:0016020">
    <property type="term" value="C:membrane"/>
    <property type="evidence" value="ECO:0007669"/>
    <property type="project" value="TreeGrafter"/>
</dbReference>
<evidence type="ECO:0000313" key="4">
    <source>
        <dbReference type="Proteomes" id="UP000436006"/>
    </source>
</evidence>
<protein>
    <submittedName>
        <fullName evidence="3">SDR family NAD(P)-dependent oxidoreductase</fullName>
    </submittedName>
</protein>
<comment type="similarity">
    <text evidence="1">Belongs to the short-chain dehydrogenases/reductases (SDR) family.</text>
</comment>
<dbReference type="PANTHER" id="PTHR44196:SF1">
    <property type="entry name" value="DEHYDROGENASE_REDUCTASE SDR FAMILY MEMBER 7B"/>
    <property type="match status" value="1"/>
</dbReference>
<dbReference type="RefSeq" id="WP_157588112.1">
    <property type="nucleotide sequence ID" value="NZ_WPIN01000011.1"/>
</dbReference>
<dbReference type="InterPro" id="IPR036291">
    <property type="entry name" value="NAD(P)-bd_dom_sf"/>
</dbReference>
<comment type="caution">
    <text evidence="3">The sequence shown here is derived from an EMBL/GenBank/DDBJ whole genome shotgun (WGS) entry which is preliminary data.</text>
</comment>
<evidence type="ECO:0000256" key="1">
    <source>
        <dbReference type="ARBA" id="ARBA00006484"/>
    </source>
</evidence>
<dbReference type="AlphaFoldDB" id="A0A7K1SHW7"/>
<organism evidence="3 4">
    <name type="scientific">Spirosoma arboris</name>
    <dbReference type="NCBI Taxonomy" id="2682092"/>
    <lineage>
        <taxon>Bacteria</taxon>
        <taxon>Pseudomonadati</taxon>
        <taxon>Bacteroidota</taxon>
        <taxon>Cytophagia</taxon>
        <taxon>Cytophagales</taxon>
        <taxon>Cytophagaceae</taxon>
        <taxon>Spirosoma</taxon>
    </lineage>
</organism>
<gene>
    <name evidence="3" type="ORF">GO755_25360</name>
</gene>
<dbReference type="SUPFAM" id="SSF51735">
    <property type="entry name" value="NAD(P)-binding Rossmann-fold domains"/>
    <property type="match status" value="1"/>
</dbReference>
<evidence type="ECO:0000256" key="2">
    <source>
        <dbReference type="ARBA" id="ARBA00023002"/>
    </source>
</evidence>
<keyword evidence="2" id="KW-0560">Oxidoreductase</keyword>
<evidence type="ECO:0000313" key="3">
    <source>
        <dbReference type="EMBL" id="MVM33392.1"/>
    </source>
</evidence>
<proteinExistence type="inferred from homology"/>
<dbReference type="PANTHER" id="PTHR44196">
    <property type="entry name" value="DEHYDROGENASE/REDUCTASE SDR FAMILY MEMBER 7B"/>
    <property type="match status" value="1"/>
</dbReference>
<dbReference type="EMBL" id="WPIN01000011">
    <property type="protein sequence ID" value="MVM33392.1"/>
    <property type="molecule type" value="Genomic_DNA"/>
</dbReference>
<dbReference type="Proteomes" id="UP000436006">
    <property type="component" value="Unassembled WGS sequence"/>
</dbReference>
<sequence length="111" mass="12094">MRISIPTKAVLWTVAGVTAWTAIKAILAQKRKLDFRGKTVVITGGSRGLGLELARVLAQEGANLAICAREADGVRRQVKVDKWGGNGKRQFPKLFHLNHLSNVQIGQIIPV</sequence>
<keyword evidence="4" id="KW-1185">Reference proteome</keyword>
<accession>A0A7K1SHW7</accession>
<dbReference type="InterPro" id="IPR002347">
    <property type="entry name" value="SDR_fam"/>
</dbReference>
<dbReference type="Pfam" id="PF00106">
    <property type="entry name" value="adh_short"/>
    <property type="match status" value="1"/>
</dbReference>
<dbReference type="GO" id="GO:0016491">
    <property type="term" value="F:oxidoreductase activity"/>
    <property type="evidence" value="ECO:0007669"/>
    <property type="project" value="UniProtKB-KW"/>
</dbReference>
<dbReference type="Gene3D" id="3.40.50.720">
    <property type="entry name" value="NAD(P)-binding Rossmann-like Domain"/>
    <property type="match status" value="1"/>
</dbReference>
<reference evidence="3 4" key="1">
    <citation type="submission" date="2019-12" db="EMBL/GenBank/DDBJ databases">
        <title>Spirosoma sp. HMF4905 genome sequencing and assembly.</title>
        <authorList>
            <person name="Kang H."/>
            <person name="Cha I."/>
            <person name="Kim H."/>
            <person name="Joh K."/>
        </authorList>
    </citation>
    <scope>NUCLEOTIDE SEQUENCE [LARGE SCALE GENOMIC DNA]</scope>
    <source>
        <strain evidence="3 4">HMF4905</strain>
    </source>
</reference>